<accession>A0A9D6V1X1</accession>
<dbReference type="Pfam" id="PF13188">
    <property type="entry name" value="PAS_8"/>
    <property type="match status" value="1"/>
</dbReference>
<dbReference type="SUPFAM" id="SSF55785">
    <property type="entry name" value="PYP-like sensor domain (PAS domain)"/>
    <property type="match status" value="1"/>
</dbReference>
<dbReference type="Proteomes" id="UP000807825">
    <property type="component" value="Unassembled WGS sequence"/>
</dbReference>
<feature type="domain" description="PAS" evidence="1">
    <location>
        <begin position="14"/>
        <end position="59"/>
    </location>
</feature>
<evidence type="ECO:0000313" key="3">
    <source>
        <dbReference type="Proteomes" id="UP000807825"/>
    </source>
</evidence>
<evidence type="ECO:0000259" key="1">
    <source>
        <dbReference type="PROSITE" id="PS50112"/>
    </source>
</evidence>
<dbReference type="AlphaFoldDB" id="A0A9D6V1X1"/>
<name>A0A9D6V1X1_9BACT</name>
<protein>
    <submittedName>
        <fullName evidence="2">PAS domain-containing protein</fullName>
    </submittedName>
</protein>
<dbReference type="InterPro" id="IPR035965">
    <property type="entry name" value="PAS-like_dom_sf"/>
</dbReference>
<sequence length="203" mass="22966">MPKGTIMTPPLLNSNGYLRSVLDAIPSPVFVLDREVRVVDANLSASQFLGNEPEFMLEKLPGEALQCIHSRDLPGVCGTTKFCKDCMARNSVNRAMAGQRVHREKAIFQLVASDKLSETHVLVTASSFTYEDSLFCLMIFEDVMSLTELKDILPICANCKKIRNDENYWEPFDSYLNKRSGIRFTHTLCPECAKKLYPDFFEP</sequence>
<dbReference type="PROSITE" id="PS50112">
    <property type="entry name" value="PAS"/>
    <property type="match status" value="1"/>
</dbReference>
<evidence type="ECO:0000313" key="2">
    <source>
        <dbReference type="EMBL" id="MBI5249234.1"/>
    </source>
</evidence>
<organism evidence="2 3">
    <name type="scientific">Desulfomonile tiedjei</name>
    <dbReference type="NCBI Taxonomy" id="2358"/>
    <lineage>
        <taxon>Bacteria</taxon>
        <taxon>Pseudomonadati</taxon>
        <taxon>Thermodesulfobacteriota</taxon>
        <taxon>Desulfomonilia</taxon>
        <taxon>Desulfomonilales</taxon>
        <taxon>Desulfomonilaceae</taxon>
        <taxon>Desulfomonile</taxon>
    </lineage>
</organism>
<dbReference type="Gene3D" id="3.30.450.20">
    <property type="entry name" value="PAS domain"/>
    <property type="match status" value="1"/>
</dbReference>
<comment type="caution">
    <text evidence="2">The sequence shown here is derived from an EMBL/GenBank/DDBJ whole genome shotgun (WGS) entry which is preliminary data.</text>
</comment>
<reference evidence="2" key="1">
    <citation type="submission" date="2020-07" db="EMBL/GenBank/DDBJ databases">
        <title>Huge and variable diversity of episymbiotic CPR bacteria and DPANN archaea in groundwater ecosystems.</title>
        <authorList>
            <person name="He C.Y."/>
            <person name="Keren R."/>
            <person name="Whittaker M."/>
            <person name="Farag I.F."/>
            <person name="Doudna J."/>
            <person name="Cate J.H.D."/>
            <person name="Banfield J.F."/>
        </authorList>
    </citation>
    <scope>NUCLEOTIDE SEQUENCE</scope>
    <source>
        <strain evidence="2">NC_groundwater_1664_Pr3_B-0.1um_52_9</strain>
    </source>
</reference>
<proteinExistence type="predicted"/>
<dbReference type="InterPro" id="IPR000014">
    <property type="entry name" value="PAS"/>
</dbReference>
<dbReference type="EMBL" id="JACRDE010000195">
    <property type="protein sequence ID" value="MBI5249234.1"/>
    <property type="molecule type" value="Genomic_DNA"/>
</dbReference>
<gene>
    <name evidence="2" type="ORF">HY912_07050</name>
</gene>